<name>A0A6J1W1P8_9SAUR</name>
<evidence type="ECO:0000256" key="10">
    <source>
        <dbReference type="ARBA" id="ARBA00023180"/>
    </source>
</evidence>
<evidence type="ECO:0000256" key="7">
    <source>
        <dbReference type="ARBA" id="ARBA00023040"/>
    </source>
</evidence>
<evidence type="ECO:0000256" key="4">
    <source>
        <dbReference type="ARBA" id="ARBA00022692"/>
    </source>
</evidence>
<feature type="transmembrane region" description="Helical" evidence="12">
    <location>
        <begin position="800"/>
        <end position="821"/>
    </location>
</feature>
<dbReference type="SUPFAM" id="SSF53822">
    <property type="entry name" value="Periplasmic binding protein-like I"/>
    <property type="match status" value="1"/>
</dbReference>
<protein>
    <submittedName>
        <fullName evidence="15">Vomeronasal type-2 receptor 26-like</fullName>
    </submittedName>
</protein>
<dbReference type="Gene3D" id="3.40.50.2300">
    <property type="match status" value="2"/>
</dbReference>
<feature type="transmembrane region" description="Helical" evidence="12">
    <location>
        <begin position="650"/>
        <end position="674"/>
    </location>
</feature>
<feature type="transmembrane region" description="Helical" evidence="12">
    <location>
        <begin position="774"/>
        <end position="794"/>
    </location>
</feature>
<gene>
    <name evidence="15" type="primary">LOC113427950</name>
</gene>
<proteinExistence type="inferred from homology"/>
<feature type="transmembrane region" description="Helical" evidence="12">
    <location>
        <begin position="695"/>
        <end position="713"/>
    </location>
</feature>
<dbReference type="Pfam" id="PF00003">
    <property type="entry name" value="7tm_3"/>
    <property type="match status" value="1"/>
</dbReference>
<evidence type="ECO:0000256" key="5">
    <source>
        <dbReference type="ARBA" id="ARBA00022729"/>
    </source>
</evidence>
<dbReference type="GO" id="GO:0005886">
    <property type="term" value="C:plasma membrane"/>
    <property type="evidence" value="ECO:0007669"/>
    <property type="project" value="UniProtKB-SubCell"/>
</dbReference>
<feature type="domain" description="G-protein coupled receptors family 3 profile" evidence="13">
    <location>
        <begin position="580"/>
        <end position="844"/>
    </location>
</feature>
<dbReference type="Proteomes" id="UP000504612">
    <property type="component" value="Unplaced"/>
</dbReference>
<evidence type="ECO:0000256" key="8">
    <source>
        <dbReference type="ARBA" id="ARBA00023136"/>
    </source>
</evidence>
<keyword evidence="14" id="KW-1185">Reference proteome</keyword>
<evidence type="ECO:0000256" key="9">
    <source>
        <dbReference type="ARBA" id="ARBA00023170"/>
    </source>
</evidence>
<evidence type="ECO:0000256" key="12">
    <source>
        <dbReference type="SAM" id="Phobius"/>
    </source>
</evidence>
<reference evidence="15" key="1">
    <citation type="submission" date="2025-08" db="UniProtKB">
        <authorList>
            <consortium name="RefSeq"/>
        </authorList>
    </citation>
    <scope>IDENTIFICATION</scope>
</reference>
<dbReference type="KEGG" id="nss:113427950"/>
<dbReference type="PANTHER" id="PTHR24061">
    <property type="entry name" value="CALCIUM-SENSING RECEPTOR-RELATED"/>
    <property type="match status" value="1"/>
</dbReference>
<dbReference type="InterPro" id="IPR004073">
    <property type="entry name" value="GPCR_3_vmron_rcpt_2"/>
</dbReference>
<dbReference type="InterPro" id="IPR038550">
    <property type="entry name" value="GPCR_3_9-Cys_sf"/>
</dbReference>
<organism evidence="14 15">
    <name type="scientific">Notechis scutatus</name>
    <name type="common">mainland tiger snake</name>
    <dbReference type="NCBI Taxonomy" id="8663"/>
    <lineage>
        <taxon>Eukaryota</taxon>
        <taxon>Metazoa</taxon>
        <taxon>Chordata</taxon>
        <taxon>Craniata</taxon>
        <taxon>Vertebrata</taxon>
        <taxon>Euteleostomi</taxon>
        <taxon>Lepidosauria</taxon>
        <taxon>Squamata</taxon>
        <taxon>Bifurcata</taxon>
        <taxon>Unidentata</taxon>
        <taxon>Episquamata</taxon>
        <taxon>Toxicofera</taxon>
        <taxon>Serpentes</taxon>
        <taxon>Colubroidea</taxon>
        <taxon>Elapidae</taxon>
        <taxon>Hydrophiinae</taxon>
        <taxon>Notechis</taxon>
    </lineage>
</organism>
<dbReference type="InterPro" id="IPR000337">
    <property type="entry name" value="GPCR_3"/>
</dbReference>
<evidence type="ECO:0000256" key="11">
    <source>
        <dbReference type="ARBA" id="ARBA00023224"/>
    </source>
</evidence>
<evidence type="ECO:0000313" key="15">
    <source>
        <dbReference type="RefSeq" id="XP_026546284.1"/>
    </source>
</evidence>
<keyword evidence="9" id="KW-0675">Receptor</keyword>
<keyword evidence="7" id="KW-0297">G-protein coupled receptor</keyword>
<accession>A0A6J1W1P8</accession>
<dbReference type="PRINTS" id="PR01535">
    <property type="entry name" value="VOMERONASL2R"/>
</dbReference>
<comment type="subcellular location">
    <subcellularLocation>
        <location evidence="1">Cell membrane</location>
        <topology evidence="1">Multi-pass membrane protein</topology>
    </subcellularLocation>
</comment>
<evidence type="ECO:0000256" key="3">
    <source>
        <dbReference type="ARBA" id="ARBA00022475"/>
    </source>
</evidence>
<dbReference type="AlphaFoldDB" id="A0A6J1W1P8"/>
<keyword evidence="10" id="KW-0325">Glycoprotein</keyword>
<dbReference type="InterPro" id="IPR011500">
    <property type="entry name" value="GPCR_3_9-Cys_dom"/>
</dbReference>
<dbReference type="InterPro" id="IPR017978">
    <property type="entry name" value="GPCR_3_C"/>
</dbReference>
<evidence type="ECO:0000256" key="6">
    <source>
        <dbReference type="ARBA" id="ARBA00022989"/>
    </source>
</evidence>
<keyword evidence="3" id="KW-1003">Cell membrane</keyword>
<dbReference type="InterPro" id="IPR017979">
    <property type="entry name" value="GPCR_3_CS"/>
</dbReference>
<dbReference type="RefSeq" id="XP_026546284.1">
    <property type="nucleotide sequence ID" value="XM_026690499.1"/>
</dbReference>
<evidence type="ECO:0000256" key="1">
    <source>
        <dbReference type="ARBA" id="ARBA00004651"/>
    </source>
</evidence>
<dbReference type="InterPro" id="IPR001828">
    <property type="entry name" value="ANF_lig-bd_rcpt"/>
</dbReference>
<dbReference type="FunFam" id="2.10.50.30:FF:000002">
    <property type="entry name" value="Vomeronasal 2 receptor, h1"/>
    <property type="match status" value="1"/>
</dbReference>
<dbReference type="InterPro" id="IPR000068">
    <property type="entry name" value="GPCR_3_Ca_sens_rcpt-rel"/>
</dbReference>
<evidence type="ECO:0000259" key="13">
    <source>
        <dbReference type="PROSITE" id="PS50259"/>
    </source>
</evidence>
<feature type="transmembrane region" description="Helical" evidence="12">
    <location>
        <begin position="617"/>
        <end position="638"/>
    </location>
</feature>
<dbReference type="CDD" id="cd15283">
    <property type="entry name" value="7tmC_V2R_pheromone"/>
    <property type="match status" value="1"/>
</dbReference>
<dbReference type="GeneID" id="113427950"/>
<keyword evidence="5" id="KW-0732">Signal</keyword>
<evidence type="ECO:0000256" key="2">
    <source>
        <dbReference type="ARBA" id="ARBA00007242"/>
    </source>
</evidence>
<dbReference type="Pfam" id="PF01094">
    <property type="entry name" value="ANF_receptor"/>
    <property type="match status" value="1"/>
</dbReference>
<dbReference type="PANTHER" id="PTHR24061:SF599">
    <property type="entry name" value="G-PROTEIN COUPLED RECEPTORS FAMILY 3 PROFILE DOMAIN-CONTAINING PROTEIN"/>
    <property type="match status" value="1"/>
</dbReference>
<evidence type="ECO:0000313" key="14">
    <source>
        <dbReference type="Proteomes" id="UP000504612"/>
    </source>
</evidence>
<keyword evidence="8 12" id="KW-0472">Membrane</keyword>
<dbReference type="InterPro" id="IPR028082">
    <property type="entry name" value="Peripla_BP_I"/>
</dbReference>
<keyword evidence="4 12" id="KW-0812">Transmembrane</keyword>
<dbReference type="PROSITE" id="PS50259">
    <property type="entry name" value="G_PROTEIN_RECEP_F3_4"/>
    <property type="match status" value="1"/>
</dbReference>
<dbReference type="PRINTS" id="PR00248">
    <property type="entry name" value="GPCRMGR"/>
</dbReference>
<dbReference type="FunFam" id="3.40.50.2300:FF:000024">
    <property type="entry name" value="Vomeronasal 2, receptor 73"/>
    <property type="match status" value="1"/>
</dbReference>
<feature type="transmembrane region" description="Helical" evidence="12">
    <location>
        <begin position="580"/>
        <end position="605"/>
    </location>
</feature>
<dbReference type="PROSITE" id="PS00981">
    <property type="entry name" value="G_PROTEIN_RECEP_F3_3"/>
    <property type="match status" value="1"/>
</dbReference>
<dbReference type="Gene3D" id="2.10.50.30">
    <property type="entry name" value="GPCR, family 3, nine cysteines domain"/>
    <property type="match status" value="1"/>
</dbReference>
<keyword evidence="11" id="KW-0807">Transducer</keyword>
<feature type="transmembrane region" description="Helical" evidence="12">
    <location>
        <begin position="741"/>
        <end position="762"/>
    </location>
</feature>
<dbReference type="GO" id="GO:0004930">
    <property type="term" value="F:G protein-coupled receptor activity"/>
    <property type="evidence" value="ECO:0007669"/>
    <property type="project" value="UniProtKB-KW"/>
</dbReference>
<comment type="similarity">
    <text evidence="2">Belongs to the G-protein coupled receptor 3 family.</text>
</comment>
<sequence>MSHPLSILHKYYYPGDFTVGGILSQIYVFSNLLNFKEDPSSGVHDFKNVLTHNYQHILVLQFAIETINKNPRILPNVSLGFHVLNSNFHARWTYQASVELLSTRGRFIPNYKCDIQTKIVTVIGGPNSNVCLFMASILCIYKIPQFAYGSATMLNDKSQGIFLHQLFPNLDHQYNGILQLLLHFQWTWIGVIYIDDDTGESFVENTLPIFAQEGICFDFAKKFPQVGFSSEMNSIALEGLEIINVVMQRTAKVIIVLGEIQSIMILRMMLQFSKFHEIQMKAKVWIFTAQMDFTSLPLLRSWDMDFIHGALSFAVHTKDIFSFQQFLRLRKLPSEEEDGFFRDFWEEAFQCSFSHSKVETKSGGLCTGEEKLETLPGSVFETSMTSHSYSLYNAVHAVAEALHAMHSWTVNNRAIQERGRRELFNQQPWKLHYYLKTNSFNNSVGETFTFSSHGELIAGFDLINWVTFPNQSFQRIKVGTVGSPGKVFTISEDTIIWPNNFKQVRPISLCNGNCHSGYSKNKIEGKPFCCYDCHSCPEGKISNQNDMEDCFQCQEGQYPNVEQNLCLLKGISFLSFEEPLGITLMVCAFSFSFLTAFVLHLFVKYRETPIVKANNRNLSYILLISLLFCFLCALLFIGQPTKLMCLLRQTTFGIIFSIAISSVLAKTIIVVLAFMATTPGGGMRKWSGKQMASTIVLSCSFIQALIYTVWLVTSPPFPNVDMHSLMEEIILECNEGSITMFYVALGFLGFLATISFTVAFLARNLPDSFNEAKFITFSMLVFCSVWVSFVPTYLSTKGKYMVAVEIFSILASTAGLLLCIFSPKCYIIVVRPELNNKEQLRRRKS</sequence>
<dbReference type="Pfam" id="PF07562">
    <property type="entry name" value="NCD3G"/>
    <property type="match status" value="1"/>
</dbReference>
<keyword evidence="6 12" id="KW-1133">Transmembrane helix</keyword>